<name>A0ABY3C9S5_9GAMM</name>
<proteinExistence type="predicted"/>
<dbReference type="RefSeq" id="WP_127029093.1">
    <property type="nucleotide sequence ID" value="NZ_RYFG02000098.1"/>
</dbReference>
<accession>A0ABY3C9S5</accession>
<dbReference type="EMBL" id="RYFG02000098">
    <property type="protein sequence ID" value="TRW94402.1"/>
    <property type="molecule type" value="Genomic_DNA"/>
</dbReference>
<evidence type="ECO:0000313" key="2">
    <source>
        <dbReference type="Proteomes" id="UP000733744"/>
    </source>
</evidence>
<keyword evidence="2" id="KW-1185">Reference proteome</keyword>
<evidence type="ECO:0000313" key="1">
    <source>
        <dbReference type="EMBL" id="TRW94402.1"/>
    </source>
</evidence>
<protein>
    <submittedName>
        <fullName evidence="1">Uncharacterized protein</fullName>
    </submittedName>
</protein>
<comment type="caution">
    <text evidence="1">The sequence shown here is derived from an EMBL/GenBank/DDBJ whole genome shotgun (WGS) entry which is preliminary data.</text>
</comment>
<gene>
    <name evidence="1" type="ORF">EKO24_011670</name>
</gene>
<organism evidence="1 2">
    <name type="scientific">Candidatus Methylobacter oryzae</name>
    <dbReference type="NCBI Taxonomy" id="2497749"/>
    <lineage>
        <taxon>Bacteria</taxon>
        <taxon>Pseudomonadati</taxon>
        <taxon>Pseudomonadota</taxon>
        <taxon>Gammaproteobacteria</taxon>
        <taxon>Methylococcales</taxon>
        <taxon>Methylococcaceae</taxon>
        <taxon>Methylobacter</taxon>
    </lineage>
</organism>
<sequence length="64" mass="7356">MTTLLRFFGLVPTEEERELLKHLRKKETSSMRVLGRGTLTMSAKEARSTKKSKEFIAKMDKLIG</sequence>
<reference evidence="1 2" key="1">
    <citation type="journal article" date="2019" name="Antonie Van Leeuwenhoek">
        <title>Description of 'Ca. Methylobacter oryzae' KRF1, a novel species from the environmentally important Methylobacter clade 2.</title>
        <authorList>
            <person name="Khatri K."/>
            <person name="Mohite J.A."/>
            <person name="Pandit P.S."/>
            <person name="Bahulikar R."/>
            <person name="Rahalkar M.C."/>
        </authorList>
    </citation>
    <scope>NUCLEOTIDE SEQUENCE [LARGE SCALE GENOMIC DNA]</scope>
    <source>
        <strain evidence="1 2">KRF1</strain>
    </source>
</reference>
<dbReference type="Proteomes" id="UP000733744">
    <property type="component" value="Unassembled WGS sequence"/>
</dbReference>